<dbReference type="Pfam" id="PF13191">
    <property type="entry name" value="AAA_16"/>
    <property type="match status" value="1"/>
</dbReference>
<dbReference type="InterPro" id="IPR016032">
    <property type="entry name" value="Sig_transdc_resp-reg_C-effctor"/>
</dbReference>
<dbReference type="GO" id="GO:0004016">
    <property type="term" value="F:adenylate cyclase activity"/>
    <property type="evidence" value="ECO:0007669"/>
    <property type="project" value="TreeGrafter"/>
</dbReference>
<dbReference type="Gene3D" id="1.25.40.10">
    <property type="entry name" value="Tetratricopeptide repeat domain"/>
    <property type="match status" value="1"/>
</dbReference>
<accession>A0A9X3MZP0</accession>
<dbReference type="RefSeq" id="WP_270045258.1">
    <property type="nucleotide sequence ID" value="NZ_JAPDOD010000056.1"/>
</dbReference>
<dbReference type="InterPro" id="IPR000792">
    <property type="entry name" value="Tscrpt_reg_LuxR_C"/>
</dbReference>
<dbReference type="PROSITE" id="PS50005">
    <property type="entry name" value="TPR"/>
    <property type="match status" value="1"/>
</dbReference>
<dbReference type="CDD" id="cd01983">
    <property type="entry name" value="SIMIBI"/>
    <property type="match status" value="1"/>
</dbReference>
<keyword evidence="6" id="KW-1185">Reference proteome</keyword>
<dbReference type="Pfam" id="PF00196">
    <property type="entry name" value="GerE"/>
    <property type="match status" value="1"/>
</dbReference>
<dbReference type="Proteomes" id="UP001149140">
    <property type="component" value="Unassembled WGS sequence"/>
</dbReference>
<dbReference type="PANTHER" id="PTHR16305">
    <property type="entry name" value="TESTICULAR SOLUBLE ADENYLYL CYCLASE"/>
    <property type="match status" value="1"/>
</dbReference>
<evidence type="ECO:0000313" key="5">
    <source>
        <dbReference type="EMBL" id="MDA0165996.1"/>
    </source>
</evidence>
<dbReference type="EMBL" id="JAPDOD010000056">
    <property type="protein sequence ID" value="MDA0165996.1"/>
    <property type="molecule type" value="Genomic_DNA"/>
</dbReference>
<evidence type="ECO:0000256" key="1">
    <source>
        <dbReference type="ARBA" id="ARBA00022741"/>
    </source>
</evidence>
<evidence type="ECO:0000259" key="4">
    <source>
        <dbReference type="PROSITE" id="PS50043"/>
    </source>
</evidence>
<dbReference type="CDD" id="cd06170">
    <property type="entry name" value="LuxR_C_like"/>
    <property type="match status" value="1"/>
</dbReference>
<dbReference type="InterPro" id="IPR011990">
    <property type="entry name" value="TPR-like_helical_dom_sf"/>
</dbReference>
<organism evidence="5 6">
    <name type="scientific">Solirubrobacter ginsenosidimutans</name>
    <dbReference type="NCBI Taxonomy" id="490573"/>
    <lineage>
        <taxon>Bacteria</taxon>
        <taxon>Bacillati</taxon>
        <taxon>Actinomycetota</taxon>
        <taxon>Thermoleophilia</taxon>
        <taxon>Solirubrobacterales</taxon>
        <taxon>Solirubrobacteraceae</taxon>
        <taxon>Solirubrobacter</taxon>
    </lineage>
</organism>
<dbReference type="GO" id="GO:0005737">
    <property type="term" value="C:cytoplasm"/>
    <property type="evidence" value="ECO:0007669"/>
    <property type="project" value="TreeGrafter"/>
</dbReference>
<dbReference type="InterPro" id="IPR019734">
    <property type="entry name" value="TPR_rpt"/>
</dbReference>
<gene>
    <name evidence="5" type="ORF">OM076_37370</name>
</gene>
<dbReference type="SUPFAM" id="SSF48452">
    <property type="entry name" value="TPR-like"/>
    <property type="match status" value="1"/>
</dbReference>
<dbReference type="SUPFAM" id="SSF52540">
    <property type="entry name" value="P-loop containing nucleoside triphosphate hydrolases"/>
    <property type="match status" value="1"/>
</dbReference>
<dbReference type="Gene3D" id="3.40.50.300">
    <property type="entry name" value="P-loop containing nucleotide triphosphate hydrolases"/>
    <property type="match status" value="1"/>
</dbReference>
<dbReference type="SUPFAM" id="SSF46894">
    <property type="entry name" value="C-terminal effector domain of the bipartite response regulators"/>
    <property type="match status" value="1"/>
</dbReference>
<dbReference type="InterPro" id="IPR041664">
    <property type="entry name" value="AAA_16"/>
</dbReference>
<feature type="domain" description="HTH luxR-type" evidence="4">
    <location>
        <begin position="900"/>
        <end position="965"/>
    </location>
</feature>
<feature type="repeat" description="TPR" evidence="3">
    <location>
        <begin position="807"/>
        <end position="840"/>
    </location>
</feature>
<dbReference type="SMART" id="SM00421">
    <property type="entry name" value="HTH_LUXR"/>
    <property type="match status" value="1"/>
</dbReference>
<evidence type="ECO:0000256" key="3">
    <source>
        <dbReference type="PROSITE-ProRule" id="PRU00339"/>
    </source>
</evidence>
<sequence>MGADLPGPLCLPSAFPFVGRESELAALRELLPTADDARRVAVLGGEAGSGKSRLVRELAAEAAERGALVLYGACDAVVRAPYGAFVEALEHLARVLEPAALRAALGPTGGELARLIPDLGDPAPRPETDPDTVRHRLHTAVTDLLTAVSRDRPVLLVLEDTHWADAPTLGLLRHLARASGRARLLLLVTFRDAEVPDGLSETLADLRRSDDVVRLRLPGLSGEDVGDFVRRAGAGADVAELARTISDLTAGNAFLVCELWRALVDTNVVRVVDGELRLVRPLAELGTPESVREVVGGRLARLRPETSDLLELAAVAGSEFGLDVLRAVAGPGEANVLGALDEAVRSGMIEELSSVRLEYRFAHELVRRALYDRLTGLRRAELHLRVGEALEASGARGAAELAHHFTAAAPLAGAARGIAYNVDAARHAAAALAFDEAAERLEVALGLGVVSPAERAELLIELGQARHRAGRAVEALAAFAAAADLADASELLARAAIGYEDACWRPVITDQLAVDLLERAAAGLGEEPSQLRVGVLGGLSRALLIRGEHLRGAAVREEAIAMARQLGDRAALATVLAASYWSRETNPPGRVLEALTEARDIAAELGDVELRTVSMNWRAGILMALGDIDSARDEVNAVREIAERAAQPFHLHVAEHCGSAIALCEGRLADAEAMAERSHEWSRLLTGRDASGVFGIQMFGVRREQGRLDELAPVLRLLAGEGGHWRPGLASLLAELGMESECRRELARVTREGLDQFRASLWLASLTYLSDACAAVGDEVTAEVLYRELAPLAGDNVLIGHVVACYGAADRYLGMLAAVLGDFARAEQHFEAALELNRRMGAQTWLAHTAYEYGRSLLVRGGDERAAALLGEAEALGSQIGMPALRRRIAALGAETHPATPSLPDGLSFREVQILSLVAEGLSNREIGTTLFISEHTAANHIRSILRKTRCANRTEAATYAHRHGLVEV</sequence>
<name>A0A9X3MZP0_9ACTN</name>
<dbReference type="GO" id="GO:0003677">
    <property type="term" value="F:DNA binding"/>
    <property type="evidence" value="ECO:0007669"/>
    <property type="project" value="InterPro"/>
</dbReference>
<reference evidence="5" key="1">
    <citation type="submission" date="2022-10" db="EMBL/GenBank/DDBJ databases">
        <title>The WGS of Solirubrobacter ginsenosidimutans DSM 21036.</title>
        <authorList>
            <person name="Jiang Z."/>
        </authorList>
    </citation>
    <scope>NUCLEOTIDE SEQUENCE</scope>
    <source>
        <strain evidence="5">DSM 21036</strain>
    </source>
</reference>
<evidence type="ECO:0000256" key="2">
    <source>
        <dbReference type="ARBA" id="ARBA00022840"/>
    </source>
</evidence>
<proteinExistence type="predicted"/>
<dbReference type="PROSITE" id="PS50043">
    <property type="entry name" value="HTH_LUXR_2"/>
    <property type="match status" value="1"/>
</dbReference>
<protein>
    <submittedName>
        <fullName evidence="5">AAA family ATPase</fullName>
    </submittedName>
</protein>
<dbReference type="InterPro" id="IPR036388">
    <property type="entry name" value="WH-like_DNA-bd_sf"/>
</dbReference>
<comment type="caution">
    <text evidence="5">The sequence shown here is derived from an EMBL/GenBank/DDBJ whole genome shotgun (WGS) entry which is preliminary data.</text>
</comment>
<keyword evidence="1" id="KW-0547">Nucleotide-binding</keyword>
<dbReference type="AlphaFoldDB" id="A0A9X3MZP0"/>
<dbReference type="InterPro" id="IPR027417">
    <property type="entry name" value="P-loop_NTPase"/>
</dbReference>
<dbReference type="PRINTS" id="PR00038">
    <property type="entry name" value="HTHLUXR"/>
</dbReference>
<dbReference type="PANTHER" id="PTHR16305:SF35">
    <property type="entry name" value="TRANSCRIPTIONAL ACTIVATOR DOMAIN"/>
    <property type="match status" value="1"/>
</dbReference>
<keyword evidence="2" id="KW-0067">ATP-binding</keyword>
<evidence type="ECO:0000313" key="6">
    <source>
        <dbReference type="Proteomes" id="UP001149140"/>
    </source>
</evidence>
<dbReference type="GO" id="GO:0006355">
    <property type="term" value="P:regulation of DNA-templated transcription"/>
    <property type="evidence" value="ECO:0007669"/>
    <property type="project" value="InterPro"/>
</dbReference>
<dbReference type="Gene3D" id="1.10.10.10">
    <property type="entry name" value="Winged helix-like DNA-binding domain superfamily/Winged helix DNA-binding domain"/>
    <property type="match status" value="1"/>
</dbReference>
<dbReference type="GO" id="GO:0005524">
    <property type="term" value="F:ATP binding"/>
    <property type="evidence" value="ECO:0007669"/>
    <property type="project" value="UniProtKB-KW"/>
</dbReference>
<keyword evidence="3" id="KW-0802">TPR repeat</keyword>